<reference evidence="1" key="1">
    <citation type="submission" date="2022-03" db="EMBL/GenBank/DDBJ databases">
        <authorList>
            <person name="Sayadi A."/>
        </authorList>
    </citation>
    <scope>NUCLEOTIDE SEQUENCE</scope>
</reference>
<protein>
    <submittedName>
        <fullName evidence="1">Uncharacterized protein</fullName>
    </submittedName>
</protein>
<proteinExistence type="predicted"/>
<keyword evidence="2" id="KW-1185">Reference proteome</keyword>
<dbReference type="OrthoDB" id="8114044at2759"/>
<name>A0A9P0JKG4_ACAOB</name>
<accession>A0A9P0JKG4</accession>
<evidence type="ECO:0000313" key="2">
    <source>
        <dbReference type="Proteomes" id="UP001152888"/>
    </source>
</evidence>
<dbReference type="Proteomes" id="UP001152888">
    <property type="component" value="Unassembled WGS sequence"/>
</dbReference>
<sequence>MSNRKIHRISFKNHKLRWKQKHYIYLQTTSANNEPFPMCLLCPLIGPFNIISRWRSPHSRDRLNQLMYRVAQPTLLKIGVTGCTFKICFV</sequence>
<gene>
    <name evidence="1" type="ORF">ACAOBT_LOCUS586</name>
</gene>
<evidence type="ECO:0000313" key="1">
    <source>
        <dbReference type="EMBL" id="CAH1954513.1"/>
    </source>
</evidence>
<comment type="caution">
    <text evidence="1">The sequence shown here is derived from an EMBL/GenBank/DDBJ whole genome shotgun (WGS) entry which is preliminary data.</text>
</comment>
<dbReference type="AlphaFoldDB" id="A0A9P0JKG4"/>
<organism evidence="1 2">
    <name type="scientific">Acanthoscelides obtectus</name>
    <name type="common">Bean weevil</name>
    <name type="synonym">Bruchus obtectus</name>
    <dbReference type="NCBI Taxonomy" id="200917"/>
    <lineage>
        <taxon>Eukaryota</taxon>
        <taxon>Metazoa</taxon>
        <taxon>Ecdysozoa</taxon>
        <taxon>Arthropoda</taxon>
        <taxon>Hexapoda</taxon>
        <taxon>Insecta</taxon>
        <taxon>Pterygota</taxon>
        <taxon>Neoptera</taxon>
        <taxon>Endopterygota</taxon>
        <taxon>Coleoptera</taxon>
        <taxon>Polyphaga</taxon>
        <taxon>Cucujiformia</taxon>
        <taxon>Chrysomeloidea</taxon>
        <taxon>Chrysomelidae</taxon>
        <taxon>Bruchinae</taxon>
        <taxon>Bruchini</taxon>
        <taxon>Acanthoscelides</taxon>
    </lineage>
</organism>
<dbReference type="EMBL" id="CAKOFQ010006655">
    <property type="protein sequence ID" value="CAH1954513.1"/>
    <property type="molecule type" value="Genomic_DNA"/>
</dbReference>